<name>A0ABT5YPX1_9PROT</name>
<evidence type="ECO:0000256" key="1">
    <source>
        <dbReference type="SAM" id="SignalP"/>
    </source>
</evidence>
<evidence type="ECO:0000313" key="3">
    <source>
        <dbReference type="Proteomes" id="UP001215503"/>
    </source>
</evidence>
<proteinExistence type="predicted"/>
<sequence>MRLILLASLFLSLSAYTSNADNIQFFQPSGTAAPELLFGADARSLTGQVEQALIEATGFANLKSFAVHWDRPTFRCLTKSYEQFPDVTNGVCLVEADAFQVRATALIVKRSSGFEVSILDLLVE</sequence>
<gene>
    <name evidence="2" type="ORF">P2G67_13530</name>
</gene>
<dbReference type="Proteomes" id="UP001215503">
    <property type="component" value="Unassembled WGS sequence"/>
</dbReference>
<accession>A0ABT5YPX1</accession>
<comment type="caution">
    <text evidence="2">The sequence shown here is derived from an EMBL/GenBank/DDBJ whole genome shotgun (WGS) entry which is preliminary data.</text>
</comment>
<keyword evidence="3" id="KW-1185">Reference proteome</keyword>
<reference evidence="2 3" key="1">
    <citation type="submission" date="2023-03" db="EMBL/GenBank/DDBJ databases">
        <title>Fodinicurvata sp. CAU 1616 isolated from sea sendiment.</title>
        <authorList>
            <person name="Kim W."/>
        </authorList>
    </citation>
    <scope>NUCLEOTIDE SEQUENCE [LARGE SCALE GENOMIC DNA]</scope>
    <source>
        <strain evidence="2 3">CAU 1616</strain>
    </source>
</reference>
<protein>
    <submittedName>
        <fullName evidence="2">Uncharacterized protein</fullName>
    </submittedName>
</protein>
<dbReference type="RefSeq" id="WP_275823768.1">
    <property type="nucleotide sequence ID" value="NZ_JARHUD010000008.1"/>
</dbReference>
<dbReference type="EMBL" id="JARHUD010000008">
    <property type="protein sequence ID" value="MDF2096998.1"/>
    <property type="molecule type" value="Genomic_DNA"/>
</dbReference>
<feature type="signal peptide" evidence="1">
    <location>
        <begin position="1"/>
        <end position="20"/>
    </location>
</feature>
<organism evidence="2 3">
    <name type="scientific">Aquibaculum arenosum</name>
    <dbReference type="NCBI Taxonomy" id="3032591"/>
    <lineage>
        <taxon>Bacteria</taxon>
        <taxon>Pseudomonadati</taxon>
        <taxon>Pseudomonadota</taxon>
        <taxon>Alphaproteobacteria</taxon>
        <taxon>Rhodospirillales</taxon>
        <taxon>Rhodovibrionaceae</taxon>
        <taxon>Aquibaculum</taxon>
    </lineage>
</organism>
<feature type="chain" id="PRO_5045646543" evidence="1">
    <location>
        <begin position="21"/>
        <end position="124"/>
    </location>
</feature>
<evidence type="ECO:0000313" key="2">
    <source>
        <dbReference type="EMBL" id="MDF2096998.1"/>
    </source>
</evidence>
<keyword evidence="1" id="KW-0732">Signal</keyword>